<dbReference type="RefSeq" id="WP_307475613.1">
    <property type="nucleotide sequence ID" value="NZ_JAUSUB010000011.1"/>
</dbReference>
<name>A0ABU0AHX8_9BACI</name>
<evidence type="ECO:0000256" key="1">
    <source>
        <dbReference type="SAM" id="Phobius"/>
    </source>
</evidence>
<evidence type="ECO:0000259" key="2">
    <source>
        <dbReference type="Pfam" id="PF03413"/>
    </source>
</evidence>
<dbReference type="InterPro" id="IPR025711">
    <property type="entry name" value="PepSY"/>
</dbReference>
<dbReference type="EMBL" id="JAUSUB010000011">
    <property type="protein sequence ID" value="MDQ0270853.1"/>
    <property type="molecule type" value="Genomic_DNA"/>
</dbReference>
<keyword evidence="1" id="KW-0812">Transmembrane</keyword>
<dbReference type="Gene3D" id="3.10.450.40">
    <property type="match status" value="2"/>
</dbReference>
<gene>
    <name evidence="3" type="ORF">J2S17_002739</name>
</gene>
<dbReference type="Pfam" id="PF03413">
    <property type="entry name" value="PepSY"/>
    <property type="match status" value="1"/>
</dbReference>
<feature type="domain" description="PepSY" evidence="2">
    <location>
        <begin position="168"/>
        <end position="223"/>
    </location>
</feature>
<keyword evidence="1" id="KW-0472">Membrane</keyword>
<keyword evidence="1" id="KW-1133">Transmembrane helix</keyword>
<protein>
    <submittedName>
        <fullName evidence="3">Membrane protein YkoI</fullName>
    </submittedName>
</protein>
<comment type="caution">
    <text evidence="3">The sequence shown here is derived from an EMBL/GenBank/DDBJ whole genome shotgun (WGS) entry which is preliminary data.</text>
</comment>
<feature type="transmembrane region" description="Helical" evidence="1">
    <location>
        <begin position="6"/>
        <end position="23"/>
    </location>
</feature>
<dbReference type="Proteomes" id="UP001238088">
    <property type="component" value="Unassembled WGS sequence"/>
</dbReference>
<keyword evidence="4" id="KW-1185">Reference proteome</keyword>
<sequence>MNNKRWILIVSSVLFLIAVFFIGSQWEKLNPSAEFLTKEEASTIIEDRYKGKVSEISLSNGQFTIEMVKNERDYLISMDEKTGEVLSLDNITKVNKTIDEKTIKDTLVESGREIISLEKKLEEGKEIFVAEVKEENGEVLIKLDAGSGKVLSEKAIDKSVEEEAPKILSEAEAIEIALEAVKGTVDDDIEFERIGGHGYYLIEIETDDDREAVVQVHAITGVVKISWED</sequence>
<organism evidence="3 4">
    <name type="scientific">Cytobacillus purgationiresistens</name>
    <dbReference type="NCBI Taxonomy" id="863449"/>
    <lineage>
        <taxon>Bacteria</taxon>
        <taxon>Bacillati</taxon>
        <taxon>Bacillota</taxon>
        <taxon>Bacilli</taxon>
        <taxon>Bacillales</taxon>
        <taxon>Bacillaceae</taxon>
        <taxon>Cytobacillus</taxon>
    </lineage>
</organism>
<reference evidence="3 4" key="1">
    <citation type="submission" date="2023-07" db="EMBL/GenBank/DDBJ databases">
        <title>Genomic Encyclopedia of Type Strains, Phase IV (KMG-IV): sequencing the most valuable type-strain genomes for metagenomic binning, comparative biology and taxonomic classification.</title>
        <authorList>
            <person name="Goeker M."/>
        </authorList>
    </citation>
    <scope>NUCLEOTIDE SEQUENCE [LARGE SCALE GENOMIC DNA]</scope>
    <source>
        <strain evidence="3 4">DSM 23494</strain>
    </source>
</reference>
<proteinExistence type="predicted"/>
<evidence type="ECO:0000313" key="3">
    <source>
        <dbReference type="EMBL" id="MDQ0270853.1"/>
    </source>
</evidence>
<accession>A0ABU0AHX8</accession>
<evidence type="ECO:0000313" key="4">
    <source>
        <dbReference type="Proteomes" id="UP001238088"/>
    </source>
</evidence>